<accession>A0ABY4PJM6</accession>
<dbReference type="Gene3D" id="3.40.50.300">
    <property type="entry name" value="P-loop containing nucleotide triphosphate hydrolases"/>
    <property type="match status" value="1"/>
</dbReference>
<proteinExistence type="inferred from homology"/>
<dbReference type="InterPro" id="IPR030946">
    <property type="entry name" value="EcfA2"/>
</dbReference>
<evidence type="ECO:0000256" key="1">
    <source>
        <dbReference type="ARBA" id="ARBA00004202"/>
    </source>
</evidence>
<evidence type="ECO:0000256" key="5">
    <source>
        <dbReference type="ARBA" id="ARBA00022840"/>
    </source>
</evidence>
<evidence type="ECO:0000259" key="9">
    <source>
        <dbReference type="PROSITE" id="PS50893"/>
    </source>
</evidence>
<comment type="function">
    <text evidence="8">ATP-binding (A) component of a common energy-coupling factor (ECF) ABC-transporter complex.</text>
</comment>
<dbReference type="Proteomes" id="UP000831859">
    <property type="component" value="Chromosome"/>
</dbReference>
<dbReference type="CDD" id="cd03225">
    <property type="entry name" value="ABC_cobalt_CbiO_domain1"/>
    <property type="match status" value="1"/>
</dbReference>
<dbReference type="Pfam" id="PF00005">
    <property type="entry name" value="ABC_tran"/>
    <property type="match status" value="1"/>
</dbReference>
<dbReference type="EC" id="7.-.-.-" evidence="8"/>
<comment type="subcellular location">
    <subcellularLocation>
        <location evidence="1 8">Cell membrane</location>
        <topology evidence="1 8">Peripheral membrane protein</topology>
    </subcellularLocation>
</comment>
<keyword evidence="11" id="KW-1185">Reference proteome</keyword>
<keyword evidence="5 8" id="KW-0067">ATP-binding</keyword>
<dbReference type="InterPro" id="IPR017871">
    <property type="entry name" value="ABC_transporter-like_CS"/>
</dbReference>
<dbReference type="InterPro" id="IPR003593">
    <property type="entry name" value="AAA+_ATPase"/>
</dbReference>
<reference evidence="10 11" key="1">
    <citation type="journal article" date="2022" name="Int. J. Syst. Evol. Microbiol.">
        <title>Apilactobacillus apisilvae sp. nov., Nicolia spurrieriana gen. nov. sp. nov., Bombilactobacillus folatiphilus sp. nov. and Bombilactobacillus thymidiniphilus sp. nov., four new lactic acid bacterial isolates from stingless bees Tetragonula carbonaria and Austroplebeia australis.</title>
        <authorList>
            <person name="Oliphant S.A."/>
            <person name="Watson-Haigh N.S."/>
            <person name="Sumby K.M."/>
            <person name="Gardner J."/>
            <person name="Groom S."/>
            <person name="Jiranek V."/>
        </authorList>
    </citation>
    <scope>NUCLEOTIDE SEQUENCE [LARGE SCALE GENOMIC DNA]</scope>
    <source>
        <strain evidence="10 11">SG5_A10</strain>
    </source>
</reference>
<dbReference type="RefSeq" id="WP_249511576.1">
    <property type="nucleotide sequence ID" value="NZ_CP093362.1"/>
</dbReference>
<dbReference type="NCBIfam" id="TIGR04521">
    <property type="entry name" value="ECF_ATPase_2"/>
    <property type="match status" value="1"/>
</dbReference>
<dbReference type="InterPro" id="IPR003439">
    <property type="entry name" value="ABC_transporter-like_ATP-bd"/>
</dbReference>
<evidence type="ECO:0000313" key="10">
    <source>
        <dbReference type="EMBL" id="UQS85606.1"/>
    </source>
</evidence>
<protein>
    <recommendedName>
        <fullName evidence="8">Energy-coupling factor transporter ATP-binding protein EcfA2</fullName>
        <ecNumber evidence="8">7.-.-.-</ecNumber>
    </recommendedName>
</protein>
<keyword evidence="3 8" id="KW-1003">Cell membrane</keyword>
<dbReference type="PROSITE" id="PS00211">
    <property type="entry name" value="ABC_TRANSPORTER_1"/>
    <property type="match status" value="1"/>
</dbReference>
<dbReference type="EMBL" id="CP093362">
    <property type="protein sequence ID" value="UQS85606.1"/>
    <property type="molecule type" value="Genomic_DNA"/>
</dbReference>
<keyword evidence="4 8" id="KW-0547">Nucleotide-binding</keyword>
<evidence type="ECO:0000313" key="11">
    <source>
        <dbReference type="Proteomes" id="UP000831859"/>
    </source>
</evidence>
<name>A0ABY4PJM6_9LACO</name>
<evidence type="ECO:0000256" key="7">
    <source>
        <dbReference type="ARBA" id="ARBA00023136"/>
    </source>
</evidence>
<comment type="subunit">
    <text evidence="8">Forms a stable energy-coupling factor (ECF) transporter complex composed of 2 membrane-embedded substrate-binding proteins (S component), 2 ATP-binding proteins (A component) and 2 transmembrane proteins (T component).</text>
</comment>
<dbReference type="SMART" id="SM00382">
    <property type="entry name" value="AAA"/>
    <property type="match status" value="1"/>
</dbReference>
<dbReference type="InterPro" id="IPR015856">
    <property type="entry name" value="ABC_transpr_CbiO/EcfA_su"/>
</dbReference>
<sequence>MDNSISFKNVSHIYQNNTPFAKCALKNINFKIKSGSFISIVGKTGSGKSTLIKHINALLKPTSGEISIGKFKLNSKTNNKNLNQLRSTVGMVFQFPEQQLFADTVEEDIAFGPLNFGYSNDETSRTIEKVVDLVGLDKSLLTKSPFELSGGQQRKVAIADVLATHPKILILDEPTAGLDPQGQKFIMKLISKLNKEKNITIILVSHQMNDVANYSDSIFIMKNGELVKQCHPNELFNNESLLSEYDLKMPDSAIIASLLNNHGFDLNDFNFNDEALISSILKKLRNVK</sequence>
<dbReference type="PROSITE" id="PS50893">
    <property type="entry name" value="ABC_TRANSPORTER_2"/>
    <property type="match status" value="1"/>
</dbReference>
<keyword evidence="6" id="KW-1278">Translocase</keyword>
<dbReference type="PANTHER" id="PTHR43553">
    <property type="entry name" value="HEAVY METAL TRANSPORTER"/>
    <property type="match status" value="1"/>
</dbReference>
<feature type="domain" description="ABC transporter" evidence="9">
    <location>
        <begin position="5"/>
        <end position="248"/>
    </location>
</feature>
<organism evidence="10 11">
    <name type="scientific">Apilactobacillus apisilvae</name>
    <dbReference type="NCBI Taxonomy" id="2923364"/>
    <lineage>
        <taxon>Bacteria</taxon>
        <taxon>Bacillati</taxon>
        <taxon>Bacillota</taxon>
        <taxon>Bacilli</taxon>
        <taxon>Lactobacillales</taxon>
        <taxon>Lactobacillaceae</taxon>
        <taxon>Apilactobacillus</taxon>
    </lineage>
</organism>
<evidence type="ECO:0000256" key="4">
    <source>
        <dbReference type="ARBA" id="ARBA00022741"/>
    </source>
</evidence>
<keyword evidence="2 8" id="KW-0813">Transport</keyword>
<gene>
    <name evidence="10" type="ORF">MOO46_03360</name>
</gene>
<evidence type="ECO:0000256" key="2">
    <source>
        <dbReference type="ARBA" id="ARBA00022448"/>
    </source>
</evidence>
<dbReference type="InterPro" id="IPR027417">
    <property type="entry name" value="P-loop_NTPase"/>
</dbReference>
<dbReference type="PANTHER" id="PTHR43553:SF27">
    <property type="entry name" value="ENERGY-COUPLING FACTOR TRANSPORTER ATP-BINDING PROTEIN ECFA2"/>
    <property type="match status" value="1"/>
</dbReference>
<keyword evidence="7 8" id="KW-0472">Membrane</keyword>
<dbReference type="SUPFAM" id="SSF52540">
    <property type="entry name" value="P-loop containing nucleoside triphosphate hydrolases"/>
    <property type="match status" value="1"/>
</dbReference>
<evidence type="ECO:0000256" key="8">
    <source>
        <dbReference type="RuleBase" id="RU365104"/>
    </source>
</evidence>
<evidence type="ECO:0000256" key="6">
    <source>
        <dbReference type="ARBA" id="ARBA00022967"/>
    </source>
</evidence>
<evidence type="ECO:0000256" key="3">
    <source>
        <dbReference type="ARBA" id="ARBA00022475"/>
    </source>
</evidence>
<comment type="similarity">
    <text evidence="8">Belongs to the ABC transporter superfamily. Energy-coupling factor EcfA family.</text>
</comment>
<dbReference type="InterPro" id="IPR050095">
    <property type="entry name" value="ECF_ABC_transporter_ATP-bd"/>
</dbReference>